<dbReference type="EMBL" id="GBRH01202633">
    <property type="protein sequence ID" value="JAD95262.1"/>
    <property type="molecule type" value="Transcribed_RNA"/>
</dbReference>
<feature type="region of interest" description="Disordered" evidence="1">
    <location>
        <begin position="1"/>
        <end position="25"/>
    </location>
</feature>
<reference evidence="2" key="2">
    <citation type="journal article" date="2015" name="Data Brief">
        <title>Shoot transcriptome of the giant reed, Arundo donax.</title>
        <authorList>
            <person name="Barrero R.A."/>
            <person name="Guerrero F.D."/>
            <person name="Moolhuijzen P."/>
            <person name="Goolsby J.A."/>
            <person name="Tidwell J."/>
            <person name="Bellgard S.E."/>
            <person name="Bellgard M.I."/>
        </authorList>
    </citation>
    <scope>NUCLEOTIDE SEQUENCE</scope>
    <source>
        <tissue evidence="2">Shoot tissue taken approximately 20 cm above the soil surface</tissue>
    </source>
</reference>
<evidence type="ECO:0000313" key="2">
    <source>
        <dbReference type="EMBL" id="JAD95262.1"/>
    </source>
</evidence>
<accession>A0A0A9EGU7</accession>
<sequence>MRRSRRPTQKGSFFLRSMESTSRIG</sequence>
<proteinExistence type="predicted"/>
<evidence type="ECO:0000256" key="1">
    <source>
        <dbReference type="SAM" id="MobiDB-lite"/>
    </source>
</evidence>
<name>A0A0A9EGU7_ARUDO</name>
<reference evidence="2" key="1">
    <citation type="submission" date="2014-09" db="EMBL/GenBank/DDBJ databases">
        <authorList>
            <person name="Magalhaes I.L.F."/>
            <person name="Oliveira U."/>
            <person name="Santos F.R."/>
            <person name="Vidigal T.H.D.A."/>
            <person name="Brescovit A.D."/>
            <person name="Santos A.J."/>
        </authorList>
    </citation>
    <scope>NUCLEOTIDE SEQUENCE</scope>
    <source>
        <tissue evidence="2">Shoot tissue taken approximately 20 cm above the soil surface</tissue>
    </source>
</reference>
<organism evidence="2">
    <name type="scientific">Arundo donax</name>
    <name type="common">Giant reed</name>
    <name type="synonym">Donax arundinaceus</name>
    <dbReference type="NCBI Taxonomy" id="35708"/>
    <lineage>
        <taxon>Eukaryota</taxon>
        <taxon>Viridiplantae</taxon>
        <taxon>Streptophyta</taxon>
        <taxon>Embryophyta</taxon>
        <taxon>Tracheophyta</taxon>
        <taxon>Spermatophyta</taxon>
        <taxon>Magnoliopsida</taxon>
        <taxon>Liliopsida</taxon>
        <taxon>Poales</taxon>
        <taxon>Poaceae</taxon>
        <taxon>PACMAD clade</taxon>
        <taxon>Arundinoideae</taxon>
        <taxon>Arundineae</taxon>
        <taxon>Arundo</taxon>
    </lineage>
</organism>
<protein>
    <submittedName>
        <fullName evidence="2">Uncharacterized protein</fullName>
    </submittedName>
</protein>
<dbReference type="AlphaFoldDB" id="A0A0A9EGU7"/>